<organism evidence="2 3">
    <name type="scientific">Trichoderma harzianum CBS 226.95</name>
    <dbReference type="NCBI Taxonomy" id="983964"/>
    <lineage>
        <taxon>Eukaryota</taxon>
        <taxon>Fungi</taxon>
        <taxon>Dikarya</taxon>
        <taxon>Ascomycota</taxon>
        <taxon>Pezizomycotina</taxon>
        <taxon>Sordariomycetes</taxon>
        <taxon>Hypocreomycetidae</taxon>
        <taxon>Hypocreales</taxon>
        <taxon>Hypocreaceae</taxon>
        <taxon>Trichoderma</taxon>
    </lineage>
</organism>
<evidence type="ECO:0000313" key="2">
    <source>
        <dbReference type="EMBL" id="PTB48440.1"/>
    </source>
</evidence>
<keyword evidence="1" id="KW-0472">Membrane</keyword>
<protein>
    <submittedName>
        <fullName evidence="2">Uncharacterized protein</fullName>
    </submittedName>
</protein>
<evidence type="ECO:0000256" key="1">
    <source>
        <dbReference type="SAM" id="Phobius"/>
    </source>
</evidence>
<dbReference type="GeneID" id="36622905"/>
<name>A0A2T3ZUE5_TRIHA</name>
<gene>
    <name evidence="2" type="ORF">M431DRAFT_327052</name>
</gene>
<accession>A0A2T3ZUE5</accession>
<keyword evidence="3" id="KW-1185">Reference proteome</keyword>
<feature type="transmembrane region" description="Helical" evidence="1">
    <location>
        <begin position="41"/>
        <end position="61"/>
    </location>
</feature>
<evidence type="ECO:0000313" key="3">
    <source>
        <dbReference type="Proteomes" id="UP000241690"/>
    </source>
</evidence>
<keyword evidence="1" id="KW-1133">Transmembrane helix</keyword>
<sequence>MLFLFFSWIFRGLDLLCHMVFTGETTSGAGHWEGTLFSFKSFIIIPPIVFMMLPLSIYLALDPEPKRCQMLPKSSGLSYIKNPC</sequence>
<dbReference type="Proteomes" id="UP000241690">
    <property type="component" value="Unassembled WGS sequence"/>
</dbReference>
<proteinExistence type="predicted"/>
<dbReference type="RefSeq" id="XP_024768117.1">
    <property type="nucleotide sequence ID" value="XM_024914340.1"/>
</dbReference>
<dbReference type="EMBL" id="KZ679699">
    <property type="protein sequence ID" value="PTB48440.1"/>
    <property type="molecule type" value="Genomic_DNA"/>
</dbReference>
<dbReference type="AlphaFoldDB" id="A0A2T3ZUE5"/>
<reference evidence="2 3" key="1">
    <citation type="submission" date="2016-07" db="EMBL/GenBank/DDBJ databases">
        <title>Multiple horizontal gene transfer events from other fungi enriched the ability of initially mycotrophic Trichoderma (Ascomycota) to feed on dead plant biomass.</title>
        <authorList>
            <consortium name="DOE Joint Genome Institute"/>
            <person name="Aerts A."/>
            <person name="Atanasova L."/>
            <person name="Chenthamara K."/>
            <person name="Zhang J."/>
            <person name="Grujic M."/>
            <person name="Henrissat B."/>
            <person name="Kuo A."/>
            <person name="Salamov A."/>
            <person name="Lipzen A."/>
            <person name="Labutti K."/>
            <person name="Barry K."/>
            <person name="Miao Y."/>
            <person name="Rahimi M.J."/>
            <person name="Shen Q."/>
            <person name="Grigoriev I.V."/>
            <person name="Kubicek C.P."/>
            <person name="Druzhinina I.S."/>
        </authorList>
    </citation>
    <scope>NUCLEOTIDE SEQUENCE [LARGE SCALE GENOMIC DNA]</scope>
    <source>
        <strain evidence="2 3">CBS 226.95</strain>
    </source>
</reference>
<keyword evidence="1" id="KW-0812">Transmembrane</keyword>